<comment type="caution">
    <text evidence="1">The sequence shown here is derived from an EMBL/GenBank/DDBJ whole genome shotgun (WGS) entry which is preliminary data.</text>
</comment>
<dbReference type="AlphaFoldDB" id="A0AAV7JFE8"/>
<sequence length="104" mass="11702">MDRGSILRIYGGYSNEKSGDINCFRGWKYGWFHRHGYPLALLSDQCPNVDGTLVRELCEKYAIQKLLSSATTRKETEELKVRLSPSNSACSVALKRKDFANGLA</sequence>
<accession>A0AAV7JFE8</accession>
<proteinExistence type="predicted"/>
<keyword evidence="2" id="KW-1185">Reference proteome</keyword>
<evidence type="ECO:0000313" key="2">
    <source>
        <dbReference type="Proteomes" id="UP001165289"/>
    </source>
</evidence>
<reference evidence="1 2" key="1">
    <citation type="journal article" date="2023" name="BMC Biol.">
        <title>The compact genome of the sponge Oopsacas minuta (Hexactinellida) is lacking key metazoan core genes.</title>
        <authorList>
            <person name="Santini S."/>
            <person name="Schenkelaars Q."/>
            <person name="Jourda C."/>
            <person name="Duchesne M."/>
            <person name="Belahbib H."/>
            <person name="Rocher C."/>
            <person name="Selva M."/>
            <person name="Riesgo A."/>
            <person name="Vervoort M."/>
            <person name="Leys S.P."/>
            <person name="Kodjabachian L."/>
            <person name="Le Bivic A."/>
            <person name="Borchiellini C."/>
            <person name="Claverie J.M."/>
            <person name="Renard E."/>
        </authorList>
    </citation>
    <scope>NUCLEOTIDE SEQUENCE [LARGE SCALE GENOMIC DNA]</scope>
    <source>
        <strain evidence="1">SPO-2</strain>
    </source>
</reference>
<dbReference type="Proteomes" id="UP001165289">
    <property type="component" value="Unassembled WGS sequence"/>
</dbReference>
<evidence type="ECO:0000313" key="1">
    <source>
        <dbReference type="EMBL" id="KAI6647470.1"/>
    </source>
</evidence>
<gene>
    <name evidence="1" type="ORF">LOD99_12466</name>
</gene>
<dbReference type="EMBL" id="JAKMXF010000343">
    <property type="protein sequence ID" value="KAI6647470.1"/>
    <property type="molecule type" value="Genomic_DNA"/>
</dbReference>
<protein>
    <submittedName>
        <fullName evidence="1">Uncharacterized protein</fullName>
    </submittedName>
</protein>
<name>A0AAV7JFE8_9METZ</name>
<organism evidence="1 2">
    <name type="scientific">Oopsacas minuta</name>
    <dbReference type="NCBI Taxonomy" id="111878"/>
    <lineage>
        <taxon>Eukaryota</taxon>
        <taxon>Metazoa</taxon>
        <taxon>Porifera</taxon>
        <taxon>Hexactinellida</taxon>
        <taxon>Hexasterophora</taxon>
        <taxon>Lyssacinosida</taxon>
        <taxon>Leucopsacidae</taxon>
        <taxon>Oopsacas</taxon>
    </lineage>
</organism>